<proteinExistence type="predicted"/>
<organism evidence="4">
    <name type="scientific">viral metagenome</name>
    <dbReference type="NCBI Taxonomy" id="1070528"/>
    <lineage>
        <taxon>unclassified sequences</taxon>
        <taxon>metagenomes</taxon>
        <taxon>organismal metagenomes</taxon>
    </lineage>
</organism>
<evidence type="ECO:0000313" key="4">
    <source>
        <dbReference type="EMBL" id="QJA85285.1"/>
    </source>
</evidence>
<gene>
    <name evidence="5" type="ORF">MM171A00427_0018</name>
    <name evidence="6" type="ORF">MM171B00824_0005</name>
    <name evidence="3" type="ORF">MM415A00829_0004</name>
    <name evidence="4" type="ORF">MM415B02234_0003</name>
</gene>
<name>A0A6M3KV38_9ZZZZ</name>
<dbReference type="EMBL" id="MT143695">
    <property type="protein sequence ID" value="QJB00522.1"/>
    <property type="molecule type" value="Genomic_DNA"/>
</dbReference>
<accession>A0A6M3KV38</accession>
<dbReference type="AlphaFoldDB" id="A0A6M3KV38"/>
<evidence type="ECO:0000313" key="6">
    <source>
        <dbReference type="EMBL" id="QJB03270.1"/>
    </source>
</evidence>
<dbReference type="EMBL" id="MT142394">
    <property type="protein sequence ID" value="QJA79763.1"/>
    <property type="molecule type" value="Genomic_DNA"/>
</dbReference>
<dbReference type="EMBL" id="MT142566">
    <property type="protein sequence ID" value="QJA85285.1"/>
    <property type="molecule type" value="Genomic_DNA"/>
</dbReference>
<sequence length="117" mass="13088">MTDRNDKGQFVKGNSGGPGRPKKEREEKFLEITQSACTYSDWRKIIKRAVEQAKRGDSRARKFLADYLLGPPRQRHELMGTLGNLDLASLSLIQLERLAAGDDPLKVLLMGTVSDTD</sequence>
<protein>
    <recommendedName>
        <fullName evidence="2">DUF5681 domain-containing protein</fullName>
    </recommendedName>
</protein>
<feature type="region of interest" description="Disordered" evidence="1">
    <location>
        <begin position="1"/>
        <end position="25"/>
    </location>
</feature>
<evidence type="ECO:0000256" key="1">
    <source>
        <dbReference type="SAM" id="MobiDB-lite"/>
    </source>
</evidence>
<evidence type="ECO:0000313" key="3">
    <source>
        <dbReference type="EMBL" id="QJA79763.1"/>
    </source>
</evidence>
<dbReference type="InterPro" id="IPR043736">
    <property type="entry name" value="DUF5681"/>
</dbReference>
<reference evidence="4" key="1">
    <citation type="submission" date="2020-03" db="EMBL/GenBank/DDBJ databases">
        <title>The deep terrestrial virosphere.</title>
        <authorList>
            <person name="Holmfeldt K."/>
            <person name="Nilsson E."/>
            <person name="Simone D."/>
            <person name="Lopez-Fernandez M."/>
            <person name="Wu X."/>
            <person name="de Brujin I."/>
            <person name="Lundin D."/>
            <person name="Andersson A."/>
            <person name="Bertilsson S."/>
            <person name="Dopson M."/>
        </authorList>
    </citation>
    <scope>NUCLEOTIDE SEQUENCE</scope>
    <source>
        <strain evidence="5">MM171A00427</strain>
        <strain evidence="6">MM171B00824</strain>
        <strain evidence="3">MM415A00829</strain>
        <strain evidence="4">MM415B02234</strain>
    </source>
</reference>
<evidence type="ECO:0000259" key="2">
    <source>
        <dbReference type="Pfam" id="PF18932"/>
    </source>
</evidence>
<evidence type="ECO:0000313" key="5">
    <source>
        <dbReference type="EMBL" id="QJB00522.1"/>
    </source>
</evidence>
<dbReference type="EMBL" id="MT143835">
    <property type="protein sequence ID" value="QJB03270.1"/>
    <property type="molecule type" value="Genomic_DNA"/>
</dbReference>
<feature type="domain" description="DUF5681" evidence="2">
    <location>
        <begin position="7"/>
        <end position="70"/>
    </location>
</feature>
<dbReference type="Pfam" id="PF18932">
    <property type="entry name" value="DUF5681"/>
    <property type="match status" value="1"/>
</dbReference>